<reference evidence="2" key="1">
    <citation type="submission" date="2024-05" db="EMBL/GenBank/DDBJ databases">
        <authorList>
            <person name="Cai S.Y."/>
            <person name="Jin L.M."/>
            <person name="Li H.R."/>
        </authorList>
    </citation>
    <scope>NUCLEOTIDE SEQUENCE</scope>
    <source>
        <strain evidence="2">A5-74</strain>
    </source>
</reference>
<name>A0AAU8DX20_9ACTN</name>
<evidence type="ECO:0000313" key="2">
    <source>
        <dbReference type="EMBL" id="XCG65397.1"/>
    </source>
</evidence>
<feature type="region of interest" description="Disordered" evidence="1">
    <location>
        <begin position="1"/>
        <end position="75"/>
    </location>
</feature>
<proteinExistence type="predicted"/>
<organism evidence="2">
    <name type="scientific">Nakamurella sp. A5-74</name>
    <dbReference type="NCBI Taxonomy" id="3158264"/>
    <lineage>
        <taxon>Bacteria</taxon>
        <taxon>Bacillati</taxon>
        <taxon>Actinomycetota</taxon>
        <taxon>Actinomycetes</taxon>
        <taxon>Nakamurellales</taxon>
        <taxon>Nakamurellaceae</taxon>
        <taxon>Nakamurella</taxon>
    </lineage>
</organism>
<accession>A0AAU8DX20</accession>
<protein>
    <submittedName>
        <fullName evidence="2">Uncharacterized protein</fullName>
    </submittedName>
</protein>
<dbReference type="EMBL" id="CP159218">
    <property type="protein sequence ID" value="XCG65397.1"/>
    <property type="molecule type" value="Genomic_DNA"/>
</dbReference>
<feature type="region of interest" description="Disordered" evidence="1">
    <location>
        <begin position="95"/>
        <end position="130"/>
    </location>
</feature>
<evidence type="ECO:0000256" key="1">
    <source>
        <dbReference type="SAM" id="MobiDB-lite"/>
    </source>
</evidence>
<dbReference type="AlphaFoldDB" id="A0AAU8DX20"/>
<gene>
    <name evidence="2" type="ORF">ABLG96_09000</name>
</gene>
<sequence length="130" mass="14208">MARADRRRDKKRRNRSERLAAESAAKVAETKVAGAKLSPEPPRGRRPSSERGLHGLEGNRSTQVPSAEAMRARDWAAPGPADLAAAEAELVIVRRHYRPPEPLPTKGTTTPGQESRTRSRPAVDGTRRGD</sequence>
<dbReference type="RefSeq" id="WP_353651002.1">
    <property type="nucleotide sequence ID" value="NZ_CP159218.1"/>
</dbReference>